<gene>
    <name evidence="1" type="ORF">KOI35_35615</name>
</gene>
<sequence>MAIEYVLILAGRSSVDQVAERASAEPDDRPTGNAPLLSVDLTDRRGFTLTVRSGPDRYVSAQGDAGWWEWEPAPFVSLTFRLDKAADLQRSVLNMLPFVRRVLDSGGEDAAFVQNGDNLLFTRLNGTLVKHHRDDWWAYYDGADQVV</sequence>
<accession>A0ABS5YZJ2</accession>
<keyword evidence="2" id="KW-1185">Reference proteome</keyword>
<protein>
    <submittedName>
        <fullName evidence="1">Uncharacterized protein</fullName>
    </submittedName>
</protein>
<evidence type="ECO:0000313" key="1">
    <source>
        <dbReference type="EMBL" id="MBU2668852.1"/>
    </source>
</evidence>
<proteinExistence type="predicted"/>
<evidence type="ECO:0000313" key="2">
    <source>
        <dbReference type="Proteomes" id="UP001519654"/>
    </source>
</evidence>
<dbReference type="RefSeq" id="WP_215793071.1">
    <property type="nucleotide sequence ID" value="NZ_JAHKKG010000012.1"/>
</dbReference>
<dbReference type="InterPro" id="IPR049799">
    <property type="entry name" value="SitI3-like"/>
</dbReference>
<dbReference type="NCBIfam" id="NF040657">
    <property type="entry name" value="immun_SitI3"/>
    <property type="match status" value="1"/>
</dbReference>
<reference evidence="1 2" key="1">
    <citation type="submission" date="2021-06" db="EMBL/GenBank/DDBJ databases">
        <title>Actinoplanes lichenicola sp. nov., and Actinoplanes ovalisporus sp. nov., isolated from lichen in Thailand.</title>
        <authorList>
            <person name="Saeng-In P."/>
            <person name="Kanchanasin P."/>
            <person name="Yuki M."/>
            <person name="Kudo T."/>
            <person name="Ohkuma M."/>
            <person name="Phongsopitanun W."/>
            <person name="Tanasupawat S."/>
        </authorList>
    </citation>
    <scope>NUCLEOTIDE SEQUENCE [LARGE SCALE GENOMIC DNA]</scope>
    <source>
        <strain evidence="1 2">NBRC 110975</strain>
    </source>
</reference>
<comment type="caution">
    <text evidence="1">The sequence shown here is derived from an EMBL/GenBank/DDBJ whole genome shotgun (WGS) entry which is preliminary data.</text>
</comment>
<dbReference type="Proteomes" id="UP001519654">
    <property type="component" value="Unassembled WGS sequence"/>
</dbReference>
<dbReference type="EMBL" id="JAHKKG010000012">
    <property type="protein sequence ID" value="MBU2668852.1"/>
    <property type="molecule type" value="Genomic_DNA"/>
</dbReference>
<name>A0ABS5YZJ2_9ACTN</name>
<organism evidence="1 2">
    <name type="scientific">Paractinoplanes bogorensis</name>
    <dbReference type="NCBI Taxonomy" id="1610840"/>
    <lineage>
        <taxon>Bacteria</taxon>
        <taxon>Bacillati</taxon>
        <taxon>Actinomycetota</taxon>
        <taxon>Actinomycetes</taxon>
        <taxon>Micromonosporales</taxon>
        <taxon>Micromonosporaceae</taxon>
        <taxon>Paractinoplanes</taxon>
    </lineage>
</organism>